<keyword evidence="2" id="KW-0472">Membrane</keyword>
<dbReference type="Proteomes" id="UP001550378">
    <property type="component" value="Unassembled WGS sequence"/>
</dbReference>
<evidence type="ECO:0000259" key="3">
    <source>
        <dbReference type="Pfam" id="PF10756"/>
    </source>
</evidence>
<dbReference type="EMBL" id="JBEXZR010000033">
    <property type="protein sequence ID" value="MEU0711220.1"/>
    <property type="molecule type" value="Genomic_DNA"/>
</dbReference>
<accession>A0ABV2WCX5</accession>
<feature type="transmembrane region" description="Helical" evidence="2">
    <location>
        <begin position="182"/>
        <end position="202"/>
    </location>
</feature>
<comment type="caution">
    <text evidence="4">The sequence shown here is derived from an EMBL/GenBank/DDBJ whole genome shotgun (WGS) entry which is preliminary data.</text>
</comment>
<sequence>MTTPEQPQYADRSFRSTPGIIGGLLLIGFAAWIGGDALVTGEGRVPWIAAAGLLLVVPLIVAFTFRPVVYAGADRMRVRNPFRTVELPWAAVADVRAGYSSEVVTVDGTVYQLWSVPVSLRERKRAARRRDRTEAAPGPAAGPGTGQAAASAGADRAVADLRELAERGASRPTAQGTARIRWAYEIIVPALAGLVLLLVLLAV</sequence>
<keyword evidence="2" id="KW-1133">Transmembrane helix</keyword>
<reference evidence="4 5" key="1">
    <citation type="submission" date="2024-06" db="EMBL/GenBank/DDBJ databases">
        <title>The Natural Products Discovery Center: Release of the First 8490 Sequenced Strains for Exploring Actinobacteria Biosynthetic Diversity.</title>
        <authorList>
            <person name="Kalkreuter E."/>
            <person name="Kautsar S.A."/>
            <person name="Yang D."/>
            <person name="Bader C.D."/>
            <person name="Teijaro C.N."/>
            <person name="Fluegel L."/>
            <person name="Davis C.M."/>
            <person name="Simpson J.R."/>
            <person name="Lauterbach L."/>
            <person name="Steele A.D."/>
            <person name="Gui C."/>
            <person name="Meng S."/>
            <person name="Li G."/>
            <person name="Viehrig K."/>
            <person name="Ye F."/>
            <person name="Su P."/>
            <person name="Kiefer A.F."/>
            <person name="Nichols A."/>
            <person name="Cepeda A.J."/>
            <person name="Yan W."/>
            <person name="Fan B."/>
            <person name="Jiang Y."/>
            <person name="Adhikari A."/>
            <person name="Zheng C.-J."/>
            <person name="Schuster L."/>
            <person name="Cowan T.M."/>
            <person name="Smanski M.J."/>
            <person name="Chevrette M.G."/>
            <person name="De Carvalho L.P.S."/>
            <person name="Shen B."/>
        </authorList>
    </citation>
    <scope>NUCLEOTIDE SEQUENCE [LARGE SCALE GENOMIC DNA]</scope>
    <source>
        <strain evidence="4 5">NPDC006337</strain>
    </source>
</reference>
<dbReference type="RefSeq" id="WP_359658620.1">
    <property type="nucleotide sequence ID" value="NZ_JBEXZO010000008.1"/>
</dbReference>
<protein>
    <submittedName>
        <fullName evidence="4">PH domain-containing protein</fullName>
    </submittedName>
</protein>
<keyword evidence="5" id="KW-1185">Reference proteome</keyword>
<evidence type="ECO:0000313" key="4">
    <source>
        <dbReference type="EMBL" id="MEU0711220.1"/>
    </source>
</evidence>
<dbReference type="Pfam" id="PF10756">
    <property type="entry name" value="bPH_6"/>
    <property type="match status" value="1"/>
</dbReference>
<keyword evidence="2" id="KW-0812">Transmembrane</keyword>
<evidence type="ECO:0000256" key="1">
    <source>
        <dbReference type="SAM" id="MobiDB-lite"/>
    </source>
</evidence>
<gene>
    <name evidence="4" type="ORF">ABZ508_28060</name>
</gene>
<proteinExistence type="predicted"/>
<evidence type="ECO:0000256" key="2">
    <source>
        <dbReference type="SAM" id="Phobius"/>
    </source>
</evidence>
<organism evidence="4 5">
    <name type="scientific">Streptomyces lavendulocolor</name>
    <dbReference type="NCBI Taxonomy" id="67316"/>
    <lineage>
        <taxon>Bacteria</taxon>
        <taxon>Bacillati</taxon>
        <taxon>Actinomycetota</taxon>
        <taxon>Actinomycetes</taxon>
        <taxon>Kitasatosporales</taxon>
        <taxon>Streptomycetaceae</taxon>
        <taxon>Streptomyces</taxon>
    </lineage>
</organism>
<name>A0ABV2WCX5_9ACTN</name>
<dbReference type="InterPro" id="IPR019692">
    <property type="entry name" value="CFP-6_PH"/>
</dbReference>
<feature type="domain" description="Low molecular weight protein antigen 6 PH" evidence="3">
    <location>
        <begin position="66"/>
        <end position="132"/>
    </location>
</feature>
<feature type="transmembrane region" description="Helical" evidence="2">
    <location>
        <begin position="20"/>
        <end position="39"/>
    </location>
</feature>
<feature type="transmembrane region" description="Helical" evidence="2">
    <location>
        <begin position="45"/>
        <end position="69"/>
    </location>
</feature>
<evidence type="ECO:0000313" key="5">
    <source>
        <dbReference type="Proteomes" id="UP001550378"/>
    </source>
</evidence>
<feature type="region of interest" description="Disordered" evidence="1">
    <location>
        <begin position="125"/>
        <end position="149"/>
    </location>
</feature>